<reference evidence="1" key="1">
    <citation type="submission" date="2021-03" db="EMBL/GenBank/DDBJ databases">
        <title>Proteiniclasticum marinus sp. nov., isolated from tidal flat sediment.</title>
        <authorList>
            <person name="Namirimu T."/>
            <person name="Yang J.-A."/>
            <person name="Yang S.-H."/>
            <person name="Kim Y.-J."/>
            <person name="Kwon K.K."/>
        </authorList>
    </citation>
    <scope>NUCLEOTIDE SEQUENCE</scope>
    <source>
        <strain evidence="1">SCR006</strain>
    </source>
</reference>
<dbReference type="Pfam" id="PF01546">
    <property type="entry name" value="Peptidase_M20"/>
    <property type="match status" value="1"/>
</dbReference>
<dbReference type="Proteomes" id="UP000664218">
    <property type="component" value="Unassembled WGS sequence"/>
</dbReference>
<dbReference type="Gene3D" id="3.40.630.10">
    <property type="entry name" value="Zn peptidases"/>
    <property type="match status" value="1"/>
</dbReference>
<accession>A0A939KJZ5</accession>
<dbReference type="GO" id="GO:0016787">
    <property type="term" value="F:hydrolase activity"/>
    <property type="evidence" value="ECO:0007669"/>
    <property type="project" value="InterPro"/>
</dbReference>
<dbReference type="InterPro" id="IPR002933">
    <property type="entry name" value="Peptidase_M20"/>
</dbReference>
<dbReference type="AlphaFoldDB" id="A0A939KJZ5"/>
<evidence type="ECO:0000313" key="1">
    <source>
        <dbReference type="EMBL" id="MBO1265693.1"/>
    </source>
</evidence>
<sequence>MKLDGDRIRELTLNLVGIRSVVGTIEENRVSERIQEILGAMPYFRENPDHLFYVENKDDPTGRKSLMAMVRGRKDNNPKGVVLIGHIDTVGTSDYGDLEELATDPVALTEQFRQLELPERVKDDLESGNYLFGRGVLDMKSGVSILIHLLEEAAKDPENFSGSLVAAFVSDEEGNSRGMLSCVPELVKLKKQYGLDYQMALDTDYTSTRTLMDPNRYLYAGTIGKLMPSFYIVGKETHVGDPFGGLDANEIAAELIRRINLNVDLSDDVMGEVTVPPVTLRLRDLKPEYSVQTNRDSYVYFNFATHDSTPSEVLHRLMHVANDAFLDVIEKLNRQYLSFTEKMDLPHKKLPWVSKVYTYDEVYDAVAAKMPHLREVLDQHARGLMDNGITDEREVSLHLVKKLHGLWGKKDPMIILYFSPPYYPHMAVSGKNEVEKKLIRTLKDLSDETLPNPIRFRKFYPYISDLSYFSLPDEASVTDLRRNMPGFGISYTLPLEDIKELSLPVTNIGPYGFDAHQFTERIEVDYSFYRLPDIVLKTVLQMLEE</sequence>
<dbReference type="EMBL" id="JAFNJU010000009">
    <property type="protein sequence ID" value="MBO1265693.1"/>
    <property type="molecule type" value="Genomic_DNA"/>
</dbReference>
<organism evidence="1 2">
    <name type="scientific">Proteiniclasticum aestuarii</name>
    <dbReference type="NCBI Taxonomy" id="2817862"/>
    <lineage>
        <taxon>Bacteria</taxon>
        <taxon>Bacillati</taxon>
        <taxon>Bacillota</taxon>
        <taxon>Clostridia</taxon>
        <taxon>Eubacteriales</taxon>
        <taxon>Clostridiaceae</taxon>
        <taxon>Proteiniclasticum</taxon>
    </lineage>
</organism>
<dbReference type="PANTHER" id="PTHR43808">
    <property type="entry name" value="ACETYLORNITHINE DEACETYLASE"/>
    <property type="match status" value="1"/>
</dbReference>
<dbReference type="SUPFAM" id="SSF53187">
    <property type="entry name" value="Zn-dependent exopeptidases"/>
    <property type="match status" value="1"/>
</dbReference>
<dbReference type="PIRSF" id="PIRSF010386">
    <property type="entry name" value="RocB"/>
    <property type="match status" value="1"/>
</dbReference>
<dbReference type="PANTHER" id="PTHR43808:SF27">
    <property type="entry name" value="PROTEIN ROCB"/>
    <property type="match status" value="1"/>
</dbReference>
<dbReference type="RefSeq" id="WP_207600218.1">
    <property type="nucleotide sequence ID" value="NZ_JAFNJU010000009.1"/>
</dbReference>
<protein>
    <submittedName>
        <fullName evidence="1">M20/M25/M40 family metallo-hydrolase</fullName>
    </submittedName>
</protein>
<gene>
    <name evidence="1" type="ORF">J3A84_11695</name>
</gene>
<evidence type="ECO:0000313" key="2">
    <source>
        <dbReference type="Proteomes" id="UP000664218"/>
    </source>
</evidence>
<dbReference type="InterPro" id="IPR012166">
    <property type="entry name" value="Uncharacterised_RocB"/>
</dbReference>
<proteinExistence type="predicted"/>
<dbReference type="InterPro" id="IPR050072">
    <property type="entry name" value="Peptidase_M20A"/>
</dbReference>
<name>A0A939KJZ5_9CLOT</name>
<keyword evidence="2" id="KW-1185">Reference proteome</keyword>
<comment type="caution">
    <text evidence="1">The sequence shown here is derived from an EMBL/GenBank/DDBJ whole genome shotgun (WGS) entry which is preliminary data.</text>
</comment>